<keyword evidence="2" id="KW-1133">Transmembrane helix</keyword>
<keyword evidence="1" id="KW-0175">Coiled coil</keyword>
<feature type="transmembrane region" description="Helical" evidence="2">
    <location>
        <begin position="395"/>
        <end position="419"/>
    </location>
</feature>
<feature type="transmembrane region" description="Helical" evidence="2">
    <location>
        <begin position="6"/>
        <end position="23"/>
    </location>
</feature>
<name>A0A024V841_PLAFA</name>
<feature type="transmembrane region" description="Helical" evidence="2">
    <location>
        <begin position="311"/>
        <end position="329"/>
    </location>
</feature>
<dbReference type="Proteomes" id="UP000030690">
    <property type="component" value="Unassembled WGS sequence"/>
</dbReference>
<dbReference type="OrthoDB" id="377162at2759"/>
<reference evidence="3 4" key="2">
    <citation type="submission" date="2013-02" db="EMBL/GenBank/DDBJ databases">
        <title>The Genome Sequence of Plasmodium falciparum Vietnam Oak-Knoll (FVO).</title>
        <authorList>
            <consortium name="The Broad Institute Genome Sequencing Platform"/>
            <consortium name="The Broad Institute Genome Sequencing Center for Infectious Disease"/>
            <person name="Neafsey D."/>
            <person name="Cheeseman I."/>
            <person name="Volkman S."/>
            <person name="Adams J."/>
            <person name="Walker B."/>
            <person name="Young S.K."/>
            <person name="Zeng Q."/>
            <person name="Gargeya S."/>
            <person name="Fitzgerald M."/>
            <person name="Haas B."/>
            <person name="Abouelleil A."/>
            <person name="Alvarado L."/>
            <person name="Arachchi H.M."/>
            <person name="Berlin A.M."/>
            <person name="Chapman S.B."/>
            <person name="Dewar J."/>
            <person name="Goldberg J."/>
            <person name="Griggs A."/>
            <person name="Gujja S."/>
            <person name="Hansen M."/>
            <person name="Howarth C."/>
            <person name="Imamovic A."/>
            <person name="Larimer J."/>
            <person name="McCowan C."/>
            <person name="Murphy C."/>
            <person name="Neiman D."/>
            <person name="Pearson M."/>
            <person name="Priest M."/>
            <person name="Roberts A."/>
            <person name="Saif S."/>
            <person name="Shea T."/>
            <person name="Sisk P."/>
            <person name="Sykes S."/>
            <person name="Wortman J."/>
            <person name="Nusbaum C."/>
            <person name="Birren B."/>
        </authorList>
    </citation>
    <scope>NUCLEOTIDE SEQUENCE [LARGE SCALE GENOMIC DNA]</scope>
    <source>
        <strain evidence="4">Vietnam Oak-Knoll (FVO)</strain>
    </source>
</reference>
<gene>
    <name evidence="3" type="ORF">PFFVO_02901</name>
</gene>
<dbReference type="EMBL" id="KI925079">
    <property type="protein sequence ID" value="ETW18385.1"/>
    <property type="molecule type" value="Genomic_DNA"/>
</dbReference>
<evidence type="ECO:0000313" key="4">
    <source>
        <dbReference type="Proteomes" id="UP000030690"/>
    </source>
</evidence>
<accession>A0A024V841</accession>
<evidence type="ECO:0000256" key="2">
    <source>
        <dbReference type="SAM" id="Phobius"/>
    </source>
</evidence>
<feature type="transmembrane region" description="Helical" evidence="2">
    <location>
        <begin position="271"/>
        <end position="291"/>
    </location>
</feature>
<protein>
    <submittedName>
        <fullName evidence="3">Uncharacterized protein</fullName>
    </submittedName>
</protein>
<sequence>MKKAIFFIYLIFFVFVKVTCLEIRRGKYNINYDYAIKSLKDNNFKRRGGEKGRRNNIYYMNINFHNIDNNFNNEIRKRHFNENDSIKDKLNKLKKLKNILNKYKLNINKKDFDKFKNKTQEIVVDKYHYAKKYSIIIFNRLKDDMSVYRGKLKNYYNTTTTYLKDKYFNSSIHEYLSSIPFFNKSSNISKLISYNSVNFLFLLFTILYFKSDYIYTFFKKKYAFIGEFKNIKTDKLVKIHTLSTLLFFFYKFFVLRLLFILNSYNFFSQKLYLINNLIHILFFSYISIFPYFLVQANWGSFHLLGYKKSKILGGLVLLQLFLIYARLIFQNNLSFIKTWTDEKFFNKEEIIQNIKDDKKTDFYVKLLNQYDFLKRLYVGNNKIYEIVLYLHKYKYLLNIISPIHSLFYIYIAHSIYFYLNNLSFAGIYVSSFSLVLFLIKILSNKIDMYYLTKL</sequence>
<feature type="transmembrane region" description="Helical" evidence="2">
    <location>
        <begin position="425"/>
        <end position="443"/>
    </location>
</feature>
<evidence type="ECO:0000313" key="3">
    <source>
        <dbReference type="EMBL" id="ETW18385.1"/>
    </source>
</evidence>
<feature type="coiled-coil region" evidence="1">
    <location>
        <begin position="76"/>
        <end position="106"/>
    </location>
</feature>
<feature type="transmembrane region" description="Helical" evidence="2">
    <location>
        <begin position="239"/>
        <end position="259"/>
    </location>
</feature>
<dbReference type="AlphaFoldDB" id="A0A024V841"/>
<organism evidence="3 4">
    <name type="scientific">Plasmodium falciparum Vietnam Oak-Knoll</name>
    <name type="common">FVO</name>
    <dbReference type="NCBI Taxonomy" id="1036723"/>
    <lineage>
        <taxon>Eukaryota</taxon>
        <taxon>Sar</taxon>
        <taxon>Alveolata</taxon>
        <taxon>Apicomplexa</taxon>
        <taxon>Aconoidasida</taxon>
        <taxon>Haemosporida</taxon>
        <taxon>Plasmodiidae</taxon>
        <taxon>Plasmodium</taxon>
        <taxon>Plasmodium (Laverania)</taxon>
    </lineage>
</organism>
<keyword evidence="2" id="KW-0812">Transmembrane</keyword>
<feature type="transmembrane region" description="Helical" evidence="2">
    <location>
        <begin position="191"/>
        <end position="209"/>
    </location>
</feature>
<reference evidence="3 4" key="1">
    <citation type="submission" date="2013-02" db="EMBL/GenBank/DDBJ databases">
        <title>The Genome Annotation of Plasmodium falciparum Vietnam Oak-Knoll (FVO).</title>
        <authorList>
            <consortium name="The Broad Institute Genome Sequencing Platform"/>
            <consortium name="The Broad Institute Genome Sequencing Center for Infectious Disease"/>
            <person name="Neafsey D."/>
            <person name="Hoffman S."/>
            <person name="Volkman S."/>
            <person name="Rosenthal P."/>
            <person name="Walker B."/>
            <person name="Young S.K."/>
            <person name="Zeng Q."/>
            <person name="Gargeya S."/>
            <person name="Fitzgerald M."/>
            <person name="Haas B."/>
            <person name="Abouelleil A."/>
            <person name="Allen A.W."/>
            <person name="Alvarado L."/>
            <person name="Arachchi H.M."/>
            <person name="Berlin A.M."/>
            <person name="Chapman S.B."/>
            <person name="Gainer-Dewar J."/>
            <person name="Goldberg J."/>
            <person name="Griggs A."/>
            <person name="Gujja S."/>
            <person name="Hansen M."/>
            <person name="Howarth C."/>
            <person name="Imamovic A."/>
            <person name="Ireland A."/>
            <person name="Larimer J."/>
            <person name="McCowan C."/>
            <person name="Murphy C."/>
            <person name="Pearson M."/>
            <person name="Poon T.W."/>
            <person name="Priest M."/>
            <person name="Roberts A."/>
            <person name="Saif S."/>
            <person name="Shea T."/>
            <person name="Sisk P."/>
            <person name="Sykes S."/>
            <person name="Wortman J."/>
            <person name="Nusbaum C."/>
            <person name="Birren B."/>
        </authorList>
    </citation>
    <scope>NUCLEOTIDE SEQUENCE [LARGE SCALE GENOMIC DNA]</scope>
    <source>
        <strain evidence="4">Vietnam Oak-Knoll (FVO)</strain>
    </source>
</reference>
<evidence type="ECO:0000256" key="1">
    <source>
        <dbReference type="SAM" id="Coils"/>
    </source>
</evidence>
<proteinExistence type="predicted"/>
<keyword evidence="2" id="KW-0472">Membrane</keyword>